<dbReference type="InterPro" id="IPR036412">
    <property type="entry name" value="HAD-like_sf"/>
</dbReference>
<gene>
    <name evidence="1" type="ORF">V2I23_08240</name>
</gene>
<sequence>TIQLVLKTIIFKTKLLFQIKFERGLLFMISDLQDFIFENKLTRSKILSYSSSLANLARFRINVYRNHSFELIENSLKPFLDYAQISIEFSYSDYDDSLSFLNLDQNSDLLILWIDSTRYQNIDFNKFIIDRIEYLTKIYSKKILIIPFETNLTIENSSVVVYNLNKIKHFLNDDYLDLRLEKFSGTKLSSKALIEISKDLGLNYIPSILLPNIKALIFDLDNTLYKGVLGEDKIYGLELTNAHKLLQEHIVELSKQGFFICLASKNEEQDVIEMFKTRKDFPLQLEHITKYYISWKEKSKAVSEIIKFLNIGIDSVLFIDDNMGEIISMLNDYPSIKYIVAKNKADITLNVLKNYPRMLKLNIKDEDKIRSKDTQANKQREFLQKTLSKADYIKSLDIKLTYSINNNKQIPRISELANKTNQFICGYKRYSETEVKELMNDKNCMVITIKLEDKLSNSGIIGVCVFRDKNRYLEMEECFISCRALGRGIDNSIVLYPIQLALDKFGRSEFKINFIKGERNKPAENFLVENLFDFINASSKFNKDINQDLVSIIIEE</sequence>
<dbReference type="EMBL" id="JAZBRD010000023">
    <property type="protein sequence ID" value="MEE3745266.1"/>
    <property type="molecule type" value="Genomic_DNA"/>
</dbReference>
<dbReference type="InterPro" id="IPR010037">
    <property type="entry name" value="FkbH_domain"/>
</dbReference>
<dbReference type="RefSeq" id="WP_086242679.1">
    <property type="nucleotide sequence ID" value="NZ_JAZBRD010000023.1"/>
</dbReference>
<dbReference type="Proteomes" id="UP001331664">
    <property type="component" value="Unassembled WGS sequence"/>
</dbReference>
<dbReference type="NCBIfam" id="TIGR01686">
    <property type="entry name" value="FkbH"/>
    <property type="match status" value="1"/>
</dbReference>
<comment type="caution">
    <text evidence="1">The sequence shown here is derived from an EMBL/GenBank/DDBJ whole genome shotgun (WGS) entry which is preliminary data.</text>
</comment>
<dbReference type="InterPro" id="IPR023214">
    <property type="entry name" value="HAD_sf"/>
</dbReference>
<organism evidence="1 2">
    <name type="scientific">Campylobacter porcelli</name>
    <dbReference type="NCBI Taxonomy" id="1660073"/>
    <lineage>
        <taxon>Bacteria</taxon>
        <taxon>Pseudomonadati</taxon>
        <taxon>Campylobacterota</taxon>
        <taxon>Epsilonproteobacteria</taxon>
        <taxon>Campylobacterales</taxon>
        <taxon>Campylobacteraceae</taxon>
        <taxon>Campylobacter</taxon>
    </lineage>
</organism>
<dbReference type="InterPro" id="IPR010033">
    <property type="entry name" value="HAD_SF_ppase_IIIC"/>
</dbReference>
<accession>A0ABU7M6D2</accession>
<protein>
    <submittedName>
        <fullName evidence="1">HAD-IIIC family phosphatase</fullName>
    </submittedName>
</protein>
<proteinExistence type="predicted"/>
<dbReference type="NCBIfam" id="TIGR01681">
    <property type="entry name" value="HAD-SF-IIIC"/>
    <property type="match status" value="1"/>
</dbReference>
<name>A0ABU7M6D2_9BACT</name>
<dbReference type="SUPFAM" id="SSF56784">
    <property type="entry name" value="HAD-like"/>
    <property type="match status" value="1"/>
</dbReference>
<evidence type="ECO:0000313" key="1">
    <source>
        <dbReference type="EMBL" id="MEE3745266.1"/>
    </source>
</evidence>
<feature type="non-terminal residue" evidence="1">
    <location>
        <position position="1"/>
    </location>
</feature>
<evidence type="ECO:0000313" key="2">
    <source>
        <dbReference type="Proteomes" id="UP001331664"/>
    </source>
</evidence>
<keyword evidence="2" id="KW-1185">Reference proteome</keyword>
<dbReference type="Gene3D" id="3.40.50.1000">
    <property type="entry name" value="HAD superfamily/HAD-like"/>
    <property type="match status" value="1"/>
</dbReference>
<reference evidence="1 2" key="1">
    <citation type="submission" date="2024-01" db="EMBL/GenBank/DDBJ databases">
        <title>Campylobacter porcellus sp. nov.</title>
        <authorList>
            <person name="Papic B."/>
            <person name="Gruntar I."/>
        </authorList>
    </citation>
    <scope>NUCLEOTIDE SEQUENCE [LARGE SCALE GENOMIC DNA]</scope>
    <source>
        <strain evidence="1 2">CX2-4855-23</strain>
    </source>
</reference>